<dbReference type="PANTHER" id="PTHR46986">
    <property type="entry name" value="ENDORIBONUCLEASE YBEY, CHLOROPLASTIC"/>
    <property type="match status" value="1"/>
</dbReference>
<dbReference type="GeneID" id="8863110"/>
<dbReference type="PROSITE" id="PS01306">
    <property type="entry name" value="UPF0054"/>
    <property type="match status" value="1"/>
</dbReference>
<keyword evidence="3" id="KW-0540">Nuclease</keyword>
<dbReference type="VEuPathDB" id="AmoebaDB:NAEGRDRAFT_69654"/>
<dbReference type="EMBL" id="GG738879">
    <property type="protein sequence ID" value="EFC42474.1"/>
    <property type="molecule type" value="Genomic_DNA"/>
</dbReference>
<evidence type="ECO:0000313" key="8">
    <source>
        <dbReference type="EMBL" id="EFC42474.1"/>
    </source>
</evidence>
<evidence type="ECO:0000256" key="6">
    <source>
        <dbReference type="ARBA" id="ARBA00022801"/>
    </source>
</evidence>
<dbReference type="InterPro" id="IPR023091">
    <property type="entry name" value="MetalPrtase_cat_dom_sf_prd"/>
</dbReference>
<keyword evidence="9" id="KW-1185">Reference proteome</keyword>
<dbReference type="GO" id="GO:0006364">
    <property type="term" value="P:rRNA processing"/>
    <property type="evidence" value="ECO:0007669"/>
    <property type="project" value="InterPro"/>
</dbReference>
<keyword evidence="4" id="KW-0479">Metal-binding</keyword>
<dbReference type="Pfam" id="PF02130">
    <property type="entry name" value="YbeY"/>
    <property type="match status" value="1"/>
</dbReference>
<dbReference type="AlphaFoldDB" id="D2VL42"/>
<evidence type="ECO:0000256" key="7">
    <source>
        <dbReference type="ARBA" id="ARBA00022833"/>
    </source>
</evidence>
<keyword evidence="6" id="KW-0378">Hydrolase</keyword>
<gene>
    <name evidence="8" type="ORF">NAEGRDRAFT_69654</name>
</gene>
<name>D2VL42_NAEGR</name>
<comment type="similarity">
    <text evidence="2">Belongs to the endoribonuclease YbeY family.</text>
</comment>
<dbReference type="HAMAP" id="MF_00009">
    <property type="entry name" value="Endoribonucl_YbeY"/>
    <property type="match status" value="1"/>
</dbReference>
<dbReference type="InterPro" id="IPR002036">
    <property type="entry name" value="YbeY"/>
</dbReference>
<dbReference type="RefSeq" id="XP_002675218.1">
    <property type="nucleotide sequence ID" value="XM_002675172.1"/>
</dbReference>
<dbReference type="GO" id="GO:0046872">
    <property type="term" value="F:metal ion binding"/>
    <property type="evidence" value="ECO:0007669"/>
    <property type="project" value="UniProtKB-KW"/>
</dbReference>
<protein>
    <submittedName>
        <fullName evidence="8">Predicted protein</fullName>
    </submittedName>
</protein>
<dbReference type="KEGG" id="ngr:NAEGRDRAFT_69654"/>
<dbReference type="InterPro" id="IPR020549">
    <property type="entry name" value="YbeY_CS"/>
</dbReference>
<accession>D2VL42</accession>
<dbReference type="GO" id="GO:0004222">
    <property type="term" value="F:metalloendopeptidase activity"/>
    <property type="evidence" value="ECO:0007669"/>
    <property type="project" value="InterPro"/>
</dbReference>
<evidence type="ECO:0000256" key="4">
    <source>
        <dbReference type="ARBA" id="ARBA00022723"/>
    </source>
</evidence>
<dbReference type="InParanoid" id="D2VL42"/>
<dbReference type="Gene3D" id="3.40.390.30">
    <property type="entry name" value="Metalloproteases ('zincins'), catalytic domain"/>
    <property type="match status" value="1"/>
</dbReference>
<keyword evidence="7" id="KW-0862">Zinc</keyword>
<evidence type="ECO:0000256" key="3">
    <source>
        <dbReference type="ARBA" id="ARBA00022722"/>
    </source>
</evidence>
<dbReference type="OMA" id="QVERECL"/>
<dbReference type="PANTHER" id="PTHR46986:SF1">
    <property type="entry name" value="ENDORIBONUCLEASE YBEY, CHLOROPLASTIC"/>
    <property type="match status" value="1"/>
</dbReference>
<reference evidence="8 9" key="1">
    <citation type="journal article" date="2010" name="Cell">
        <title>The genome of Naegleria gruberi illuminates early eukaryotic versatility.</title>
        <authorList>
            <person name="Fritz-Laylin L.K."/>
            <person name="Prochnik S.E."/>
            <person name="Ginger M.L."/>
            <person name="Dacks J.B."/>
            <person name="Carpenter M.L."/>
            <person name="Field M.C."/>
            <person name="Kuo A."/>
            <person name="Paredez A."/>
            <person name="Chapman J."/>
            <person name="Pham J."/>
            <person name="Shu S."/>
            <person name="Neupane R."/>
            <person name="Cipriano M."/>
            <person name="Mancuso J."/>
            <person name="Tu H."/>
            <person name="Salamov A."/>
            <person name="Lindquist E."/>
            <person name="Shapiro H."/>
            <person name="Lucas S."/>
            <person name="Grigoriev I.V."/>
            <person name="Cande W.Z."/>
            <person name="Fulton C."/>
            <person name="Rokhsar D.S."/>
            <person name="Dawson S.C."/>
        </authorList>
    </citation>
    <scope>NUCLEOTIDE SEQUENCE [LARGE SCALE GENOMIC DNA]</scope>
    <source>
        <strain evidence="8 9">NEG-M</strain>
    </source>
</reference>
<dbReference type="OrthoDB" id="27226at2759"/>
<dbReference type="Proteomes" id="UP000006671">
    <property type="component" value="Unassembled WGS sequence"/>
</dbReference>
<proteinExistence type="inferred from homology"/>
<comment type="cofactor">
    <cofactor evidence="1">
        <name>Zn(2+)</name>
        <dbReference type="ChEBI" id="CHEBI:29105"/>
    </cofactor>
</comment>
<keyword evidence="5" id="KW-0255">Endonuclease</keyword>
<evidence type="ECO:0000256" key="5">
    <source>
        <dbReference type="ARBA" id="ARBA00022759"/>
    </source>
</evidence>
<dbReference type="GO" id="GO:0004519">
    <property type="term" value="F:endonuclease activity"/>
    <property type="evidence" value="ECO:0007669"/>
    <property type="project" value="UniProtKB-KW"/>
</dbReference>
<evidence type="ECO:0000313" key="9">
    <source>
        <dbReference type="Proteomes" id="UP000006671"/>
    </source>
</evidence>
<sequence>MSSKELKKLLKGLPKLKTPSKKLPFASSSNNKFNLSESSKTKATVGHIRVSDKLKDCIFDSIKIRNLTRDILKFTPHKDYGVTVLFCGNKYITSLNEKDRKKKGPTDILSYPVYSPDLDHNFALMEKDAAFNDDLAKLLADEHKILMEEEKFLGDMVISQPYIVDYCKENNISLDHHMALLLTHGILHLMGYDHETDSDYAIMKEKEDEILSGLEKKYGKEEWSKLKVTKS</sequence>
<dbReference type="NCBIfam" id="TIGR00043">
    <property type="entry name" value="rRNA maturation RNase YbeY"/>
    <property type="match status" value="1"/>
</dbReference>
<dbReference type="SUPFAM" id="SSF55486">
    <property type="entry name" value="Metalloproteases ('zincins'), catalytic domain"/>
    <property type="match status" value="1"/>
</dbReference>
<evidence type="ECO:0000256" key="1">
    <source>
        <dbReference type="ARBA" id="ARBA00001947"/>
    </source>
</evidence>
<evidence type="ECO:0000256" key="2">
    <source>
        <dbReference type="ARBA" id="ARBA00010875"/>
    </source>
</evidence>
<organism evidence="9">
    <name type="scientific">Naegleria gruberi</name>
    <name type="common">Amoeba</name>
    <dbReference type="NCBI Taxonomy" id="5762"/>
    <lineage>
        <taxon>Eukaryota</taxon>
        <taxon>Discoba</taxon>
        <taxon>Heterolobosea</taxon>
        <taxon>Tetramitia</taxon>
        <taxon>Eutetramitia</taxon>
        <taxon>Vahlkampfiidae</taxon>
        <taxon>Naegleria</taxon>
    </lineage>
</organism>